<dbReference type="InterPro" id="IPR004619">
    <property type="entry name" value="Type_III_PanK"/>
</dbReference>
<keyword evidence="13 16" id="KW-0173">Coenzyme A biosynthesis</keyword>
<dbReference type="Gene3D" id="3.30.420.40">
    <property type="match status" value="2"/>
</dbReference>
<comment type="similarity">
    <text evidence="14 16">Belongs to the type III pantothenate kinase family.</text>
</comment>
<dbReference type="GO" id="GO:0046872">
    <property type="term" value="F:metal ion binding"/>
    <property type="evidence" value="ECO:0007669"/>
    <property type="project" value="UniProtKB-KW"/>
</dbReference>
<protein>
    <recommendedName>
        <fullName evidence="15 16">Type III pantothenate kinase</fullName>
        <ecNumber evidence="6 16">2.7.1.33</ecNumber>
    </recommendedName>
    <alternativeName>
        <fullName evidence="16">PanK-III</fullName>
    </alternativeName>
    <alternativeName>
        <fullName evidence="16">Pantothenic acid kinase</fullName>
    </alternativeName>
</protein>
<dbReference type="OrthoDB" id="9804707at2"/>
<evidence type="ECO:0000256" key="6">
    <source>
        <dbReference type="ARBA" id="ARBA00012102"/>
    </source>
</evidence>
<evidence type="ECO:0000256" key="4">
    <source>
        <dbReference type="ARBA" id="ARBA00005225"/>
    </source>
</evidence>
<feature type="binding site" evidence="16">
    <location>
        <position position="130"/>
    </location>
    <ligand>
        <name>K(+)</name>
        <dbReference type="ChEBI" id="CHEBI:29103"/>
    </ligand>
</feature>
<evidence type="ECO:0000256" key="14">
    <source>
        <dbReference type="ARBA" id="ARBA00038036"/>
    </source>
</evidence>
<evidence type="ECO:0000256" key="13">
    <source>
        <dbReference type="ARBA" id="ARBA00022993"/>
    </source>
</evidence>
<evidence type="ECO:0000256" key="11">
    <source>
        <dbReference type="ARBA" id="ARBA00022840"/>
    </source>
</evidence>
<comment type="cofactor">
    <cofactor evidence="2">
        <name>K(+)</name>
        <dbReference type="ChEBI" id="CHEBI:29103"/>
    </cofactor>
</comment>
<comment type="subcellular location">
    <subcellularLocation>
        <location evidence="3 16">Cytoplasm</location>
    </subcellularLocation>
</comment>
<feature type="binding site" evidence="16">
    <location>
        <position position="185"/>
    </location>
    <ligand>
        <name>substrate</name>
    </ligand>
</feature>
<dbReference type="NCBIfam" id="TIGR00671">
    <property type="entry name" value="baf"/>
    <property type="match status" value="1"/>
</dbReference>
<dbReference type="GO" id="GO:0015937">
    <property type="term" value="P:coenzyme A biosynthetic process"/>
    <property type="evidence" value="ECO:0007669"/>
    <property type="project" value="UniProtKB-UniRule"/>
</dbReference>
<feature type="binding site" evidence="16">
    <location>
        <position position="133"/>
    </location>
    <ligand>
        <name>ATP</name>
        <dbReference type="ChEBI" id="CHEBI:30616"/>
    </ligand>
</feature>
<name>A0A428MV73_9BACI</name>
<reference evidence="17 18" key="1">
    <citation type="submission" date="2018-10" db="EMBL/GenBank/DDBJ databases">
        <title>Draft genome sequence of Bacillus salarius IM0101, isolated from a hypersaline soil in Inner Mongolia, China.</title>
        <authorList>
            <person name="Yamprayoonswat W."/>
            <person name="Boonvisut S."/>
            <person name="Jumpathong W."/>
            <person name="Sittihan S."/>
            <person name="Ruangsuj P."/>
            <person name="Wanthongcharoen S."/>
            <person name="Thongpramul N."/>
            <person name="Pimmason S."/>
            <person name="Yu B."/>
            <person name="Yasawong M."/>
        </authorList>
    </citation>
    <scope>NUCLEOTIDE SEQUENCE [LARGE SCALE GENOMIC DNA]</scope>
    <source>
        <strain evidence="17 18">IM0101</strain>
    </source>
</reference>
<dbReference type="GO" id="GO:0004594">
    <property type="term" value="F:pantothenate kinase activity"/>
    <property type="evidence" value="ECO:0007669"/>
    <property type="project" value="UniProtKB-UniRule"/>
</dbReference>
<feature type="binding site" evidence="16">
    <location>
        <position position="101"/>
    </location>
    <ligand>
        <name>substrate</name>
    </ligand>
</feature>
<dbReference type="EMBL" id="RBVX01000044">
    <property type="protein sequence ID" value="RSL30053.1"/>
    <property type="molecule type" value="Genomic_DNA"/>
</dbReference>
<keyword evidence="8 16" id="KW-0808">Transferase</keyword>
<proteinExistence type="inferred from homology"/>
<dbReference type="RefSeq" id="WP_125561395.1">
    <property type="nucleotide sequence ID" value="NZ_RBVX01000044.1"/>
</dbReference>
<dbReference type="Pfam" id="PF03309">
    <property type="entry name" value="Pan_kinase"/>
    <property type="match status" value="1"/>
</dbReference>
<evidence type="ECO:0000256" key="7">
    <source>
        <dbReference type="ARBA" id="ARBA00022490"/>
    </source>
</evidence>
<dbReference type="GO" id="GO:0005524">
    <property type="term" value="F:ATP binding"/>
    <property type="evidence" value="ECO:0007669"/>
    <property type="project" value="UniProtKB-UniRule"/>
</dbReference>
<dbReference type="CDD" id="cd24015">
    <property type="entry name" value="ASKHA_NBD_PanK-III"/>
    <property type="match status" value="1"/>
</dbReference>
<evidence type="ECO:0000256" key="9">
    <source>
        <dbReference type="ARBA" id="ARBA00022741"/>
    </source>
</evidence>
<dbReference type="UniPathway" id="UPA00241">
    <property type="reaction ID" value="UER00352"/>
</dbReference>
<gene>
    <name evidence="16" type="primary">coaX</name>
    <name evidence="17" type="ORF">D7Z54_28105</name>
</gene>
<dbReference type="NCBIfam" id="NF009855">
    <property type="entry name" value="PRK13321.1"/>
    <property type="match status" value="1"/>
</dbReference>
<comment type="catalytic activity">
    <reaction evidence="1 16">
        <text>(R)-pantothenate + ATP = (R)-4'-phosphopantothenate + ADP + H(+)</text>
        <dbReference type="Rhea" id="RHEA:16373"/>
        <dbReference type="ChEBI" id="CHEBI:10986"/>
        <dbReference type="ChEBI" id="CHEBI:15378"/>
        <dbReference type="ChEBI" id="CHEBI:29032"/>
        <dbReference type="ChEBI" id="CHEBI:30616"/>
        <dbReference type="ChEBI" id="CHEBI:456216"/>
        <dbReference type="EC" id="2.7.1.33"/>
    </reaction>
</comment>
<evidence type="ECO:0000256" key="5">
    <source>
        <dbReference type="ARBA" id="ARBA00011738"/>
    </source>
</evidence>
<keyword evidence="9 16" id="KW-0547">Nucleotide-binding</keyword>
<evidence type="ECO:0000313" key="18">
    <source>
        <dbReference type="Proteomes" id="UP000275076"/>
    </source>
</evidence>
<feature type="binding site" evidence="16">
    <location>
        <begin position="108"/>
        <end position="111"/>
    </location>
    <ligand>
        <name>substrate</name>
    </ligand>
</feature>
<evidence type="ECO:0000256" key="1">
    <source>
        <dbReference type="ARBA" id="ARBA00001206"/>
    </source>
</evidence>
<keyword evidence="12 16" id="KW-0630">Potassium</keyword>
<accession>A0A428MV73</accession>
<evidence type="ECO:0000256" key="12">
    <source>
        <dbReference type="ARBA" id="ARBA00022958"/>
    </source>
</evidence>
<evidence type="ECO:0000256" key="10">
    <source>
        <dbReference type="ARBA" id="ARBA00022777"/>
    </source>
</evidence>
<keyword evidence="10 16" id="KW-0418">Kinase</keyword>
<dbReference type="InterPro" id="IPR043129">
    <property type="entry name" value="ATPase_NBD"/>
</dbReference>
<dbReference type="NCBIfam" id="NF009848">
    <property type="entry name" value="PRK13318.1-6"/>
    <property type="match status" value="1"/>
</dbReference>
<evidence type="ECO:0000256" key="8">
    <source>
        <dbReference type="ARBA" id="ARBA00022679"/>
    </source>
</evidence>
<comment type="caution">
    <text evidence="17">The sequence shown here is derived from an EMBL/GenBank/DDBJ whole genome shotgun (WGS) entry which is preliminary data.</text>
</comment>
<dbReference type="GO" id="GO:0005737">
    <property type="term" value="C:cytoplasm"/>
    <property type="evidence" value="ECO:0007669"/>
    <property type="project" value="UniProtKB-SubCell"/>
</dbReference>
<evidence type="ECO:0000256" key="16">
    <source>
        <dbReference type="HAMAP-Rule" id="MF_01274"/>
    </source>
</evidence>
<feature type="binding site" evidence="16">
    <location>
        <begin position="6"/>
        <end position="13"/>
    </location>
    <ligand>
        <name>ATP</name>
        <dbReference type="ChEBI" id="CHEBI:30616"/>
    </ligand>
</feature>
<dbReference type="EC" id="2.7.1.33" evidence="6 16"/>
<evidence type="ECO:0000256" key="3">
    <source>
        <dbReference type="ARBA" id="ARBA00004496"/>
    </source>
</evidence>
<evidence type="ECO:0000313" key="17">
    <source>
        <dbReference type="EMBL" id="RSL30053.1"/>
    </source>
</evidence>
<organism evidence="17 18">
    <name type="scientific">Salibacterium salarium</name>
    <dbReference type="NCBI Taxonomy" id="284579"/>
    <lineage>
        <taxon>Bacteria</taxon>
        <taxon>Bacillati</taxon>
        <taxon>Bacillota</taxon>
        <taxon>Bacilli</taxon>
        <taxon>Bacillales</taxon>
        <taxon>Bacillaceae</taxon>
    </lineage>
</organism>
<keyword evidence="7 16" id="KW-0963">Cytoplasm</keyword>
<keyword evidence="11 16" id="KW-0067">ATP-binding</keyword>
<comment type="pathway">
    <text evidence="4 16">Cofactor biosynthesis; coenzyme A biosynthesis; CoA from (R)-pantothenate: step 1/5.</text>
</comment>
<comment type="cofactor">
    <cofactor evidence="16">
        <name>NH4(+)</name>
        <dbReference type="ChEBI" id="CHEBI:28938"/>
    </cofactor>
    <cofactor evidence="16">
        <name>K(+)</name>
        <dbReference type="ChEBI" id="CHEBI:29103"/>
    </cofactor>
    <text evidence="16">A monovalent cation. Ammonium or potassium.</text>
</comment>
<evidence type="ECO:0000256" key="15">
    <source>
        <dbReference type="ARBA" id="ARBA00040883"/>
    </source>
</evidence>
<dbReference type="HAMAP" id="MF_01274">
    <property type="entry name" value="Pantothen_kinase_3"/>
    <property type="match status" value="1"/>
</dbReference>
<dbReference type="PANTHER" id="PTHR34265">
    <property type="entry name" value="TYPE III PANTOTHENATE KINASE"/>
    <property type="match status" value="1"/>
</dbReference>
<dbReference type="SUPFAM" id="SSF53067">
    <property type="entry name" value="Actin-like ATPase domain"/>
    <property type="match status" value="2"/>
</dbReference>
<keyword evidence="16" id="KW-0479">Metal-binding</keyword>
<comment type="function">
    <text evidence="16">Catalyzes the phosphorylation of pantothenate (Pan), the first step in CoA biosynthesis.</text>
</comment>
<dbReference type="Proteomes" id="UP000275076">
    <property type="component" value="Unassembled WGS sequence"/>
</dbReference>
<feature type="active site" description="Proton acceptor" evidence="16">
    <location>
        <position position="110"/>
    </location>
</feature>
<comment type="subunit">
    <text evidence="5 16">Homodimer.</text>
</comment>
<keyword evidence="18" id="KW-1185">Reference proteome</keyword>
<evidence type="ECO:0000256" key="2">
    <source>
        <dbReference type="ARBA" id="ARBA00001958"/>
    </source>
</evidence>
<sequence>MLLVMNIGNTHISLGLFKNKERIGDWRLSTDQNKTEDDYGLQICSLIEQKQAKVEEGINGIIISSVVPPIVPVMERMCQKYFQQTAFIVGPGMKTGLNIRYDNPREVGADRIVNAVAAIKEYNGPMIIADFGTAATFCYIDDMNRYIGGAIAPGLTISADALYENGSKLPRVELDQPAQIIGRNTIHAMQSGIYYGYAGQVDGIVSRIKEEVGGNPFVLATGGDATLISKASHVIDKVDPYLTLKGLCYIYDKNIS</sequence>
<dbReference type="PANTHER" id="PTHR34265:SF1">
    <property type="entry name" value="TYPE III PANTOTHENATE KINASE"/>
    <property type="match status" value="1"/>
</dbReference>
<dbReference type="AlphaFoldDB" id="A0A428MV73"/>